<sequence length="132" mass="14588">MSGLIIGTLALASVWDIKTQRVPNLISLVLFVIAIFALVVQPEPVSVKALLAAILVTLAITLPGYIKGRLGGADIKLLLALALLSSFEQMLWLLITAFVLFIIYWWVFYRDKERAPFVPALFVAVCLQTFIV</sequence>
<feature type="transmembrane region" description="Helical" evidence="1">
    <location>
        <begin position="22"/>
        <end position="40"/>
    </location>
</feature>
<dbReference type="GO" id="GO:0004190">
    <property type="term" value="F:aspartic-type endopeptidase activity"/>
    <property type="evidence" value="ECO:0007669"/>
    <property type="project" value="InterPro"/>
</dbReference>
<evidence type="ECO:0000313" key="3">
    <source>
        <dbReference type="EMBL" id="GAD68402.1"/>
    </source>
</evidence>
<keyword evidence="1" id="KW-0472">Membrane</keyword>
<keyword evidence="1" id="KW-0812">Transmembrane</keyword>
<dbReference type="Proteomes" id="UP000016570">
    <property type="component" value="Unassembled WGS sequence"/>
</dbReference>
<dbReference type="Pfam" id="PF01478">
    <property type="entry name" value="Peptidase_A24"/>
    <property type="match status" value="1"/>
</dbReference>
<keyword evidence="4" id="KW-1185">Reference proteome</keyword>
<accession>U3A4Z7</accession>
<evidence type="ECO:0000259" key="2">
    <source>
        <dbReference type="Pfam" id="PF01478"/>
    </source>
</evidence>
<protein>
    <recommendedName>
        <fullName evidence="2">Prepilin type IV endopeptidase peptidase domain-containing protein</fullName>
    </recommendedName>
</protein>
<dbReference type="EMBL" id="BATJ01000013">
    <property type="protein sequence ID" value="GAD68402.1"/>
    <property type="molecule type" value="Genomic_DNA"/>
</dbReference>
<dbReference type="RefSeq" id="WP_021706373.1">
    <property type="nucleotide sequence ID" value="NZ_BATJ01000013.1"/>
</dbReference>
<dbReference type="GO" id="GO:0016020">
    <property type="term" value="C:membrane"/>
    <property type="evidence" value="ECO:0007669"/>
    <property type="project" value="InterPro"/>
</dbReference>
<dbReference type="STRING" id="1219065.VPR01S_13_00660"/>
<reference evidence="3 4" key="1">
    <citation type="submission" date="2013-09" db="EMBL/GenBank/DDBJ databases">
        <title>Whole genome shotgun sequence of Vibrio proteolyticus NBRC 13287.</title>
        <authorList>
            <person name="Isaki S."/>
            <person name="Hosoyama A."/>
            <person name="Numata M."/>
            <person name="Hashimoto M."/>
            <person name="Hosoyama Y."/>
            <person name="Tsuchikane K."/>
            <person name="Noguchi M."/>
            <person name="Hirakata S."/>
            <person name="Ichikawa N."/>
            <person name="Ohji S."/>
            <person name="Yamazoe A."/>
            <person name="Fujita N."/>
        </authorList>
    </citation>
    <scope>NUCLEOTIDE SEQUENCE [LARGE SCALE GENOMIC DNA]</scope>
    <source>
        <strain evidence="3 4">NBRC 13287</strain>
    </source>
</reference>
<organism evidence="3 4">
    <name type="scientific">Vibrio proteolyticus NBRC 13287</name>
    <dbReference type="NCBI Taxonomy" id="1219065"/>
    <lineage>
        <taxon>Bacteria</taxon>
        <taxon>Pseudomonadati</taxon>
        <taxon>Pseudomonadota</taxon>
        <taxon>Gammaproteobacteria</taxon>
        <taxon>Vibrionales</taxon>
        <taxon>Vibrionaceae</taxon>
        <taxon>Vibrio</taxon>
    </lineage>
</organism>
<feature type="transmembrane region" description="Helical" evidence="1">
    <location>
        <begin position="78"/>
        <end position="108"/>
    </location>
</feature>
<gene>
    <name evidence="3" type="ORF">VPR01S_13_00660</name>
</gene>
<proteinExistence type="predicted"/>
<dbReference type="InterPro" id="IPR000045">
    <property type="entry name" value="Prepilin_IV_endopep_pep"/>
</dbReference>
<feature type="transmembrane region" description="Helical" evidence="1">
    <location>
        <begin position="46"/>
        <end position="66"/>
    </location>
</feature>
<dbReference type="AlphaFoldDB" id="U3A4Z7"/>
<feature type="domain" description="Prepilin type IV endopeptidase peptidase" evidence="2">
    <location>
        <begin position="5"/>
        <end position="105"/>
    </location>
</feature>
<dbReference type="eggNOG" id="COG4960">
    <property type="taxonomic scope" value="Bacteria"/>
</dbReference>
<name>U3A4Z7_VIBPR</name>
<keyword evidence="1" id="KW-1133">Transmembrane helix</keyword>
<comment type="caution">
    <text evidence="3">The sequence shown here is derived from an EMBL/GenBank/DDBJ whole genome shotgun (WGS) entry which is preliminary data.</text>
</comment>
<dbReference type="Gene3D" id="1.20.120.1220">
    <property type="match status" value="1"/>
</dbReference>
<evidence type="ECO:0000256" key="1">
    <source>
        <dbReference type="SAM" id="Phobius"/>
    </source>
</evidence>
<evidence type="ECO:0000313" key="4">
    <source>
        <dbReference type="Proteomes" id="UP000016570"/>
    </source>
</evidence>